<dbReference type="AlphaFoldDB" id="A0A382JEJ2"/>
<dbReference type="InterPro" id="IPR026444">
    <property type="entry name" value="Secre_tail"/>
</dbReference>
<proteinExistence type="predicted"/>
<name>A0A382JEJ2_9ZZZZ</name>
<gene>
    <name evidence="2" type="ORF">METZ01_LOCUS263424</name>
</gene>
<organism evidence="2">
    <name type="scientific">marine metagenome</name>
    <dbReference type="NCBI Taxonomy" id="408172"/>
    <lineage>
        <taxon>unclassified sequences</taxon>
        <taxon>metagenomes</taxon>
        <taxon>ecological metagenomes</taxon>
    </lineage>
</organism>
<feature type="domain" description="Secretion system C-terminal sorting" evidence="1">
    <location>
        <begin position="32"/>
        <end position="107"/>
    </location>
</feature>
<dbReference type="EMBL" id="UINC01073866">
    <property type="protein sequence ID" value="SVC10570.1"/>
    <property type="molecule type" value="Genomic_DNA"/>
</dbReference>
<sequence length="110" mass="12358">MLYILDVLLAGEDLSIEKNNIVPTRMDLFPAYPNPFNPFTNIRFNISMPGPVSVGIFDSNGHFVTELLNKTLFPGYRELQWNGSAKASGVYFVKLESGSYSQVQKIILLK</sequence>
<protein>
    <recommendedName>
        <fullName evidence="1">Secretion system C-terminal sorting domain-containing protein</fullName>
    </recommendedName>
</protein>
<dbReference type="NCBIfam" id="TIGR04183">
    <property type="entry name" value="Por_Secre_tail"/>
    <property type="match status" value="1"/>
</dbReference>
<evidence type="ECO:0000259" key="1">
    <source>
        <dbReference type="Pfam" id="PF18962"/>
    </source>
</evidence>
<evidence type="ECO:0000313" key="2">
    <source>
        <dbReference type="EMBL" id="SVC10570.1"/>
    </source>
</evidence>
<dbReference type="Pfam" id="PF18962">
    <property type="entry name" value="Por_Secre_tail"/>
    <property type="match status" value="1"/>
</dbReference>
<reference evidence="2" key="1">
    <citation type="submission" date="2018-05" db="EMBL/GenBank/DDBJ databases">
        <authorList>
            <person name="Lanie J.A."/>
            <person name="Ng W.-L."/>
            <person name="Kazmierczak K.M."/>
            <person name="Andrzejewski T.M."/>
            <person name="Davidsen T.M."/>
            <person name="Wayne K.J."/>
            <person name="Tettelin H."/>
            <person name="Glass J.I."/>
            <person name="Rusch D."/>
            <person name="Podicherti R."/>
            <person name="Tsui H.-C.T."/>
            <person name="Winkler M.E."/>
        </authorList>
    </citation>
    <scope>NUCLEOTIDE SEQUENCE</scope>
</reference>
<dbReference type="Gene3D" id="2.60.40.4070">
    <property type="match status" value="1"/>
</dbReference>
<accession>A0A382JEJ2</accession>